<proteinExistence type="predicted"/>
<keyword evidence="5" id="KW-1185">Reference proteome</keyword>
<dbReference type="InterPro" id="IPR001304">
    <property type="entry name" value="C-type_lectin-like"/>
</dbReference>
<accession>A0AA39M4L1</accession>
<evidence type="ECO:0000313" key="5">
    <source>
        <dbReference type="Proteomes" id="UP001175271"/>
    </source>
</evidence>
<dbReference type="AlphaFoldDB" id="A0AA39M4L1"/>
<protein>
    <recommendedName>
        <fullName evidence="3">C-type lectin domain-containing protein</fullName>
    </recommendedName>
</protein>
<dbReference type="Gene3D" id="3.10.100.10">
    <property type="entry name" value="Mannose-Binding Protein A, subunit A"/>
    <property type="match status" value="2"/>
</dbReference>
<dbReference type="PROSITE" id="PS50041">
    <property type="entry name" value="C_TYPE_LECTIN_2"/>
    <property type="match status" value="2"/>
</dbReference>
<dbReference type="InterPro" id="IPR016187">
    <property type="entry name" value="CTDL_fold"/>
</dbReference>
<reference evidence="4" key="1">
    <citation type="submission" date="2023-06" db="EMBL/GenBank/DDBJ databases">
        <title>Genomic analysis of the entomopathogenic nematode Steinernema hermaphroditum.</title>
        <authorList>
            <person name="Schwarz E.M."/>
            <person name="Heppert J.K."/>
            <person name="Baniya A."/>
            <person name="Schwartz H.T."/>
            <person name="Tan C.-H."/>
            <person name="Antoshechkin I."/>
            <person name="Sternberg P.W."/>
            <person name="Goodrich-Blair H."/>
            <person name="Dillman A.R."/>
        </authorList>
    </citation>
    <scope>NUCLEOTIDE SEQUENCE</scope>
    <source>
        <strain evidence="4">PS9179</strain>
        <tissue evidence="4">Whole animal</tissue>
    </source>
</reference>
<dbReference type="SMART" id="SM00034">
    <property type="entry name" value="CLECT"/>
    <property type="match status" value="2"/>
</dbReference>
<evidence type="ECO:0000256" key="1">
    <source>
        <dbReference type="ARBA" id="ARBA00023157"/>
    </source>
</evidence>
<dbReference type="InterPro" id="IPR050976">
    <property type="entry name" value="Snaclec"/>
</dbReference>
<dbReference type="SUPFAM" id="SSF56436">
    <property type="entry name" value="C-type lectin-like"/>
    <property type="match status" value="2"/>
</dbReference>
<dbReference type="Pfam" id="PF00059">
    <property type="entry name" value="Lectin_C"/>
    <property type="match status" value="2"/>
</dbReference>
<comment type="caution">
    <text evidence="4">The sequence shown here is derived from an EMBL/GenBank/DDBJ whole genome shotgun (WGS) entry which is preliminary data.</text>
</comment>
<dbReference type="EMBL" id="JAUCMV010000002">
    <property type="protein sequence ID" value="KAK0420365.1"/>
    <property type="molecule type" value="Genomic_DNA"/>
</dbReference>
<evidence type="ECO:0000259" key="3">
    <source>
        <dbReference type="PROSITE" id="PS50041"/>
    </source>
</evidence>
<name>A0AA39M4L1_9BILA</name>
<gene>
    <name evidence="4" type="ORF">QR680_014636</name>
</gene>
<organism evidence="4 5">
    <name type="scientific">Steinernema hermaphroditum</name>
    <dbReference type="NCBI Taxonomy" id="289476"/>
    <lineage>
        <taxon>Eukaryota</taxon>
        <taxon>Metazoa</taxon>
        <taxon>Ecdysozoa</taxon>
        <taxon>Nematoda</taxon>
        <taxon>Chromadorea</taxon>
        <taxon>Rhabditida</taxon>
        <taxon>Tylenchina</taxon>
        <taxon>Panagrolaimomorpha</taxon>
        <taxon>Strongyloidoidea</taxon>
        <taxon>Steinernematidae</taxon>
        <taxon>Steinernema</taxon>
    </lineage>
</organism>
<keyword evidence="1" id="KW-1015">Disulfide bond</keyword>
<dbReference type="PANTHER" id="PTHR22991">
    <property type="entry name" value="PROTEIN CBG13490"/>
    <property type="match status" value="1"/>
</dbReference>
<evidence type="ECO:0000313" key="4">
    <source>
        <dbReference type="EMBL" id="KAK0420365.1"/>
    </source>
</evidence>
<dbReference type="CDD" id="cd00037">
    <property type="entry name" value="CLECT"/>
    <property type="match status" value="2"/>
</dbReference>
<sequence length="283" mass="31611">MRVLTFLFSSLIPTFLCQLWCGKNGFQTFADGNDNKYRCVNYYNVSLDFNGGKEFCAKKGAKLASIHSKDDNDVLGMFTFQGGAYWLGGQDANNNGTWTWQDGSHFDYSNWAAGQPSTESGKNCLEVDPISELWSATDCSEKRAVTCIKPLVYPDAQPPPIECWGEYCYQFLDGIAAWDIAAQTCKMKGGNLASIHSAKDQRLMEPIATSNGIDSYWIGGQVNVNNTLSWIDGSKVNYSNYLSDWPMYSLGRCLCMDGASQQWITDHCDVKLFALCELPRRND</sequence>
<feature type="domain" description="C-type lectin" evidence="3">
    <location>
        <begin position="35"/>
        <end position="148"/>
    </location>
</feature>
<dbReference type="PANTHER" id="PTHR22991:SF40">
    <property type="entry name" value="PROTEIN CBG13490"/>
    <property type="match status" value="1"/>
</dbReference>
<feature type="signal peptide" evidence="2">
    <location>
        <begin position="1"/>
        <end position="17"/>
    </location>
</feature>
<feature type="domain" description="C-type lectin" evidence="3">
    <location>
        <begin position="164"/>
        <end position="277"/>
    </location>
</feature>
<feature type="chain" id="PRO_5041372929" description="C-type lectin domain-containing protein" evidence="2">
    <location>
        <begin position="18"/>
        <end position="283"/>
    </location>
</feature>
<keyword evidence="2" id="KW-0732">Signal</keyword>
<dbReference type="InterPro" id="IPR016186">
    <property type="entry name" value="C-type_lectin-like/link_sf"/>
</dbReference>
<dbReference type="Proteomes" id="UP001175271">
    <property type="component" value="Unassembled WGS sequence"/>
</dbReference>
<evidence type="ECO:0000256" key="2">
    <source>
        <dbReference type="SAM" id="SignalP"/>
    </source>
</evidence>